<evidence type="ECO:0000313" key="1">
    <source>
        <dbReference type="EMBL" id="WZU69546.2"/>
    </source>
</evidence>
<dbReference type="GO" id="GO:0032259">
    <property type="term" value="P:methylation"/>
    <property type="evidence" value="ECO:0007669"/>
    <property type="project" value="UniProtKB-KW"/>
</dbReference>
<reference evidence="2" key="1">
    <citation type="submission" date="2024-04" db="EMBL/GenBank/DDBJ databases">
        <title>Phylogenomic analyses of a clade within the roseobacter group suggest taxonomic reassignments of species of the genera Aestuariivita, Citreicella, Loktanella, Nautella, Pelagibaca, Ruegeria, Thalassobius, Thiobacimonas and Tropicibacter, and the proposal o.</title>
        <authorList>
            <person name="Jeon C.O."/>
        </authorList>
    </citation>
    <scope>NUCLEOTIDE SEQUENCE [LARGE SCALE GENOMIC DNA]</scope>
    <source>
        <strain evidence="2">SS1-5</strain>
    </source>
</reference>
<dbReference type="Gene3D" id="3.40.50.150">
    <property type="entry name" value="Vaccinia Virus protein VP39"/>
    <property type="match status" value="1"/>
</dbReference>
<name>A0AAN0MD81_9RHOB</name>
<dbReference type="PANTHER" id="PTHR43861:SF1">
    <property type="entry name" value="TRANS-ACONITATE 2-METHYLTRANSFERASE"/>
    <property type="match status" value="1"/>
</dbReference>
<dbReference type="EMBL" id="CP151767">
    <property type="protein sequence ID" value="WZU69546.2"/>
    <property type="molecule type" value="Genomic_DNA"/>
</dbReference>
<dbReference type="Pfam" id="PF13489">
    <property type="entry name" value="Methyltransf_23"/>
    <property type="match status" value="1"/>
</dbReference>
<keyword evidence="1" id="KW-0489">Methyltransferase</keyword>
<evidence type="ECO:0000313" key="2">
    <source>
        <dbReference type="Proteomes" id="UP001470809"/>
    </source>
</evidence>
<dbReference type="GO" id="GO:0008168">
    <property type="term" value="F:methyltransferase activity"/>
    <property type="evidence" value="ECO:0007669"/>
    <property type="project" value="UniProtKB-KW"/>
</dbReference>
<keyword evidence="1" id="KW-0808">Transferase</keyword>
<dbReference type="PANTHER" id="PTHR43861">
    <property type="entry name" value="TRANS-ACONITATE 2-METHYLTRANSFERASE-RELATED"/>
    <property type="match status" value="1"/>
</dbReference>
<dbReference type="SUPFAM" id="SSF53335">
    <property type="entry name" value="S-adenosyl-L-methionine-dependent methyltransferases"/>
    <property type="match status" value="1"/>
</dbReference>
<reference evidence="1 2" key="2">
    <citation type="submission" date="2024-08" db="EMBL/GenBank/DDBJ databases">
        <title>Phylogenomic analyses of a clade within the roseobacter group suggest taxonomic reassignments of species of the genera Aestuariivita, Citreicella, Loktanella, Nautella, Pelagibaca, Ruegeria, Thalassobius, Thiobacimonas and Tropicibacter, and the proposal o.</title>
        <authorList>
            <person name="Jeon C.O."/>
        </authorList>
    </citation>
    <scope>NUCLEOTIDE SEQUENCE [LARGE SCALE GENOMIC DNA]</scope>
    <source>
        <strain evidence="1 2">SS1-5</strain>
    </source>
</reference>
<dbReference type="RefSeq" id="WP_373634790.1">
    <property type="nucleotide sequence ID" value="NZ_CP151767.2"/>
</dbReference>
<accession>A0AAN0MD81</accession>
<sequence>MVDASAYSADGNCRFVASAGGDLMPDARTIAFYDTAADHYADLTDTDAPDANLLAFMALLPQGGQVLDLGCGPAHASVHMRDAGFRPDPVDASTGMVTLANETYDIGARLLTFDAIDMVAAYDGVWANFSLLHAPRAALPIHLDAIATALRPQGILHVGMKTGAGELRDRIDRKYTFVTVPELTGLLEDAGFDIIDMVEGREKGCAGTVDPFVVMRARKHA</sequence>
<dbReference type="InterPro" id="IPR029063">
    <property type="entry name" value="SAM-dependent_MTases_sf"/>
</dbReference>
<dbReference type="AlphaFoldDB" id="A0AAN0MD81"/>
<proteinExistence type="predicted"/>
<dbReference type="Proteomes" id="UP001470809">
    <property type="component" value="Chromosome"/>
</dbReference>
<protein>
    <submittedName>
        <fullName evidence="1">Class I SAM-dependent methyltransferase</fullName>
    </submittedName>
</protein>
<keyword evidence="2" id="KW-1185">Reference proteome</keyword>
<dbReference type="KEGG" id="yrh:AABB31_06830"/>
<organism evidence="1 2">
    <name type="scientific">Yoonia rhodophyticola</name>
    <dbReference type="NCBI Taxonomy" id="3137370"/>
    <lineage>
        <taxon>Bacteria</taxon>
        <taxon>Pseudomonadati</taxon>
        <taxon>Pseudomonadota</taxon>
        <taxon>Alphaproteobacteria</taxon>
        <taxon>Rhodobacterales</taxon>
        <taxon>Paracoccaceae</taxon>
        <taxon>Yoonia</taxon>
    </lineage>
</organism>
<gene>
    <name evidence="1" type="ORF">AABB31_06830</name>
</gene>
<dbReference type="CDD" id="cd02440">
    <property type="entry name" value="AdoMet_MTases"/>
    <property type="match status" value="1"/>
</dbReference>